<dbReference type="EMBL" id="GGEC01006635">
    <property type="protein sequence ID" value="MBW87118.1"/>
    <property type="molecule type" value="Transcribed_RNA"/>
</dbReference>
<evidence type="ECO:0000313" key="1">
    <source>
        <dbReference type="EMBL" id="MBW87118.1"/>
    </source>
</evidence>
<proteinExistence type="predicted"/>
<protein>
    <submittedName>
        <fullName evidence="1">Uncharacterized protein</fullName>
    </submittedName>
</protein>
<dbReference type="AlphaFoldDB" id="A0A2P2J0V2"/>
<reference evidence="1" key="1">
    <citation type="submission" date="2018-02" db="EMBL/GenBank/DDBJ databases">
        <title>Rhizophora mucronata_Transcriptome.</title>
        <authorList>
            <person name="Meera S.P."/>
            <person name="Sreeshan A."/>
            <person name="Augustine A."/>
        </authorList>
    </citation>
    <scope>NUCLEOTIDE SEQUENCE</scope>
    <source>
        <tissue evidence="1">Leaf</tissue>
    </source>
</reference>
<accession>A0A2P2J0V2</accession>
<sequence>MVMPCYQWCSSITLSPSQLPSPSFCSGPWLVDFRFHKHMWMTFEHTAKRIAPFT</sequence>
<organism evidence="1">
    <name type="scientific">Rhizophora mucronata</name>
    <name type="common">Asiatic mangrove</name>
    <dbReference type="NCBI Taxonomy" id="61149"/>
    <lineage>
        <taxon>Eukaryota</taxon>
        <taxon>Viridiplantae</taxon>
        <taxon>Streptophyta</taxon>
        <taxon>Embryophyta</taxon>
        <taxon>Tracheophyta</taxon>
        <taxon>Spermatophyta</taxon>
        <taxon>Magnoliopsida</taxon>
        <taxon>eudicotyledons</taxon>
        <taxon>Gunneridae</taxon>
        <taxon>Pentapetalae</taxon>
        <taxon>rosids</taxon>
        <taxon>fabids</taxon>
        <taxon>Malpighiales</taxon>
        <taxon>Rhizophoraceae</taxon>
        <taxon>Rhizophora</taxon>
    </lineage>
</organism>
<name>A0A2P2J0V2_RHIMU</name>